<dbReference type="GO" id="GO:0008825">
    <property type="term" value="F:cyclopropane-fatty-acyl-phospholipid synthase activity"/>
    <property type="evidence" value="ECO:0007669"/>
    <property type="project" value="UniProtKB-EC"/>
</dbReference>
<evidence type="ECO:0000256" key="3">
    <source>
        <dbReference type="ARBA" id="ARBA00022679"/>
    </source>
</evidence>
<protein>
    <submittedName>
        <fullName evidence="8">Cyclopropane-fatty-acyl-phospholipid synthase</fullName>
        <ecNumber evidence="8">2.1.1.79</ecNumber>
    </submittedName>
</protein>
<dbReference type="AlphaFoldDB" id="B3PIK7"/>
<dbReference type="InterPro" id="IPR003333">
    <property type="entry name" value="CMAS"/>
</dbReference>
<organism evidence="8 9">
    <name type="scientific">Cellvibrio japonicus (strain Ueda107)</name>
    <name type="common">Pseudomonas fluorescens subsp. cellulosa</name>
    <dbReference type="NCBI Taxonomy" id="498211"/>
    <lineage>
        <taxon>Bacteria</taxon>
        <taxon>Pseudomonadati</taxon>
        <taxon>Pseudomonadota</taxon>
        <taxon>Gammaproteobacteria</taxon>
        <taxon>Cellvibrionales</taxon>
        <taxon>Cellvibrionaceae</taxon>
        <taxon>Cellvibrio</taxon>
    </lineage>
</organism>
<dbReference type="GO" id="GO:0008610">
    <property type="term" value="P:lipid biosynthetic process"/>
    <property type="evidence" value="ECO:0007669"/>
    <property type="project" value="InterPro"/>
</dbReference>
<dbReference type="Proteomes" id="UP000001036">
    <property type="component" value="Chromosome"/>
</dbReference>
<dbReference type="PANTHER" id="PTHR43667">
    <property type="entry name" value="CYCLOPROPANE-FATTY-ACYL-PHOSPHOLIPID SYNTHASE"/>
    <property type="match status" value="1"/>
</dbReference>
<feature type="active site" evidence="6">
    <location>
        <position position="370"/>
    </location>
</feature>
<dbReference type="HOGENOM" id="CLU_026434_6_0_6"/>
<comment type="similarity">
    <text evidence="1">Belongs to the CFA/CMAS family.</text>
</comment>
<evidence type="ECO:0000256" key="4">
    <source>
        <dbReference type="ARBA" id="ARBA00022691"/>
    </source>
</evidence>
<name>B3PIK7_CELJU</name>
<sequence length="400" mass="46473">MLFKEIPMNFQSSPASQTKLSRPRPQQPHQQLLQNLLNSADIRINGDRPWDMRLHHPDTAKRILLKGSLGLGESYMDGWWDCEQIDEMVSRGMRAGLHQQIRNPGLMLFVLKATLFNRQSQDRAWQVGKEHYDLGNDLFEKMLDPYMAYSCGYWEQASSLEAAQQAKLELICRKLQLTPGMKILDIGCGWGSFMRYAAEHYGVECIGLTISHEQAEYGKKLAGSLPIQFELTDYRQMTPGHYGRFDRIVSVGMFEHVGHKNYRQYFQVARHCLKDDGLFLLHTIGKKTRGPGVDPWIEKYIFPNGVLPSVAEIADACEDKFVIEDLHNFGSDYDKTLMAWHHRFEAAWPELQHHYSPRFYRMWRFYLLLCAGSFRARDNQLWQWVLAPKGVDGGYRRPHQ</sequence>
<dbReference type="InterPro" id="IPR050723">
    <property type="entry name" value="CFA/CMAS"/>
</dbReference>
<proteinExistence type="inferred from homology"/>
<feature type="compositionally biased region" description="Polar residues" evidence="7">
    <location>
        <begin position="9"/>
        <end position="19"/>
    </location>
</feature>
<evidence type="ECO:0000256" key="5">
    <source>
        <dbReference type="ARBA" id="ARBA00023098"/>
    </source>
</evidence>
<dbReference type="PANTHER" id="PTHR43667:SF1">
    <property type="entry name" value="CYCLOPROPANE-FATTY-ACYL-PHOSPHOLIPID SYNTHASE"/>
    <property type="match status" value="1"/>
</dbReference>
<reference evidence="8 9" key="1">
    <citation type="journal article" date="2008" name="J. Bacteriol.">
        <title>Insights into plant cell wall degradation from the genome sequence of the soil bacterium Cellvibrio japonicus.</title>
        <authorList>
            <person name="Deboy R.T."/>
            <person name="Mongodin E.F."/>
            <person name="Fouts D.E."/>
            <person name="Tailford L.E."/>
            <person name="Khouri H."/>
            <person name="Emerson J.B."/>
            <person name="Mohamoud Y."/>
            <person name="Watkins K."/>
            <person name="Henrissat B."/>
            <person name="Gilbert H.J."/>
            <person name="Nelson K.E."/>
        </authorList>
    </citation>
    <scope>NUCLEOTIDE SEQUENCE [LARGE SCALE GENOMIC DNA]</scope>
    <source>
        <strain evidence="8 9">Ueda107</strain>
    </source>
</reference>
<dbReference type="EMBL" id="CP000934">
    <property type="protein sequence ID" value="ACE85967.1"/>
    <property type="molecule type" value="Genomic_DNA"/>
</dbReference>
<dbReference type="InterPro" id="IPR029063">
    <property type="entry name" value="SAM-dependent_MTases_sf"/>
</dbReference>
<accession>B3PIK7</accession>
<dbReference type="GO" id="GO:0032259">
    <property type="term" value="P:methylation"/>
    <property type="evidence" value="ECO:0007669"/>
    <property type="project" value="UniProtKB-KW"/>
</dbReference>
<evidence type="ECO:0000256" key="6">
    <source>
        <dbReference type="PIRSR" id="PIRSR003085-1"/>
    </source>
</evidence>
<keyword evidence="9" id="KW-1185">Reference proteome</keyword>
<dbReference type="Gene3D" id="3.40.50.150">
    <property type="entry name" value="Vaccinia Virus protein VP39"/>
    <property type="match status" value="1"/>
</dbReference>
<evidence type="ECO:0000313" key="8">
    <source>
        <dbReference type="EMBL" id="ACE85967.1"/>
    </source>
</evidence>
<evidence type="ECO:0000256" key="2">
    <source>
        <dbReference type="ARBA" id="ARBA00022603"/>
    </source>
</evidence>
<feature type="region of interest" description="Disordered" evidence="7">
    <location>
        <begin position="1"/>
        <end position="28"/>
    </location>
</feature>
<evidence type="ECO:0000313" key="9">
    <source>
        <dbReference type="Proteomes" id="UP000001036"/>
    </source>
</evidence>
<keyword evidence="4" id="KW-0949">S-adenosyl-L-methionine</keyword>
<dbReference type="STRING" id="498211.CJA_2147"/>
<dbReference type="NCBIfam" id="NF008686">
    <property type="entry name" value="PRK11705.1"/>
    <property type="match status" value="1"/>
</dbReference>
<evidence type="ECO:0000256" key="7">
    <source>
        <dbReference type="SAM" id="MobiDB-lite"/>
    </source>
</evidence>
<dbReference type="CDD" id="cd02440">
    <property type="entry name" value="AdoMet_MTases"/>
    <property type="match status" value="1"/>
</dbReference>
<dbReference type="SUPFAM" id="SSF53335">
    <property type="entry name" value="S-adenosyl-L-methionine-dependent methyltransferases"/>
    <property type="match status" value="1"/>
</dbReference>
<dbReference type="Pfam" id="PF02353">
    <property type="entry name" value="CMAS"/>
    <property type="match status" value="1"/>
</dbReference>
<dbReference type="PIRSF" id="PIRSF003085">
    <property type="entry name" value="CMAS"/>
    <property type="match status" value="1"/>
</dbReference>
<keyword evidence="5" id="KW-0443">Lipid metabolism</keyword>
<dbReference type="eggNOG" id="COG2230">
    <property type="taxonomic scope" value="Bacteria"/>
</dbReference>
<evidence type="ECO:0000256" key="1">
    <source>
        <dbReference type="ARBA" id="ARBA00010815"/>
    </source>
</evidence>
<gene>
    <name evidence="8" type="primary">cfa1</name>
    <name evidence="8" type="ordered locus">CJA_2147</name>
</gene>
<dbReference type="EC" id="2.1.1.79" evidence="8"/>
<dbReference type="KEGG" id="cja:CJA_2147"/>
<keyword evidence="2 8" id="KW-0489">Methyltransferase</keyword>
<keyword evidence="3 8" id="KW-0808">Transferase</keyword>